<gene>
    <name evidence="2" type="ORF">PAC_09443</name>
</gene>
<feature type="compositionally biased region" description="Basic and acidic residues" evidence="1">
    <location>
        <begin position="1"/>
        <end position="12"/>
    </location>
</feature>
<proteinExistence type="predicted"/>
<keyword evidence="3" id="KW-1185">Reference proteome</keyword>
<dbReference type="AlphaFoldDB" id="A0A1L7X3E4"/>
<evidence type="ECO:0000313" key="2">
    <source>
        <dbReference type="EMBL" id="CZR59549.1"/>
    </source>
</evidence>
<accession>A0A1L7X3E4</accession>
<protein>
    <submittedName>
        <fullName evidence="2">Uncharacterized protein</fullName>
    </submittedName>
</protein>
<name>A0A1L7X3E4_9HELO</name>
<evidence type="ECO:0000256" key="1">
    <source>
        <dbReference type="SAM" id="MobiDB-lite"/>
    </source>
</evidence>
<sequence>MADTASKKDTQGKGRSAKVKAKGQRFIRSLGKLVRVTKGKPVVEYAKRPSFTSAQSTSFPSQSPEVREEEVEIRLIPATIATASLPSLSQRVTISTRHSTHTIASGTAASTVRIEAVEYHEIDSRHIVEHIMDDENNSNAERRWDIEEKLRTQGHGEWEMRDPYENIVRVRETY</sequence>
<organism evidence="2 3">
    <name type="scientific">Phialocephala subalpina</name>
    <dbReference type="NCBI Taxonomy" id="576137"/>
    <lineage>
        <taxon>Eukaryota</taxon>
        <taxon>Fungi</taxon>
        <taxon>Dikarya</taxon>
        <taxon>Ascomycota</taxon>
        <taxon>Pezizomycotina</taxon>
        <taxon>Leotiomycetes</taxon>
        <taxon>Helotiales</taxon>
        <taxon>Mollisiaceae</taxon>
        <taxon>Phialocephala</taxon>
        <taxon>Phialocephala fortinii species complex</taxon>
    </lineage>
</organism>
<dbReference type="EMBL" id="FJOG01000014">
    <property type="protein sequence ID" value="CZR59549.1"/>
    <property type="molecule type" value="Genomic_DNA"/>
</dbReference>
<dbReference type="OrthoDB" id="10587421at2759"/>
<reference evidence="2 3" key="1">
    <citation type="submission" date="2016-03" db="EMBL/GenBank/DDBJ databases">
        <authorList>
            <person name="Ploux O."/>
        </authorList>
    </citation>
    <scope>NUCLEOTIDE SEQUENCE [LARGE SCALE GENOMIC DNA]</scope>
    <source>
        <strain evidence="2 3">UAMH 11012</strain>
    </source>
</reference>
<evidence type="ECO:0000313" key="3">
    <source>
        <dbReference type="Proteomes" id="UP000184330"/>
    </source>
</evidence>
<feature type="region of interest" description="Disordered" evidence="1">
    <location>
        <begin position="1"/>
        <end position="23"/>
    </location>
</feature>
<dbReference type="Proteomes" id="UP000184330">
    <property type="component" value="Unassembled WGS sequence"/>
</dbReference>